<dbReference type="InterPro" id="IPR008258">
    <property type="entry name" value="Transglycosylase_SLT_dom_1"/>
</dbReference>
<sequence length="217" mass="23995">MIRPGRVLPVSMVLALAFFMGGDASAEIFQYKDANGVIHFSNRKAASPASGVMAAAGIRANKPAVAAFAPQDKNLQRFTRYDEWIRQAATLYQIPEPLVRAVIKVESDYDARAVSVAGARGLMQLMPDTADRLQVRDIHDPRENIFGGVRLLRILANAFNGDLELTVAAYNAGEEAVQRFRGIPPYAQTRQYVSKVTGYYRRYRTTRDTVEASVGEP</sequence>
<keyword evidence="2" id="KW-0732">Signal</keyword>
<evidence type="ECO:0000256" key="1">
    <source>
        <dbReference type="ARBA" id="ARBA00007734"/>
    </source>
</evidence>
<organism evidence="5 6">
    <name type="scientific">Pendulispora brunnea</name>
    <dbReference type="NCBI Taxonomy" id="2905690"/>
    <lineage>
        <taxon>Bacteria</taxon>
        <taxon>Pseudomonadati</taxon>
        <taxon>Myxococcota</taxon>
        <taxon>Myxococcia</taxon>
        <taxon>Myxococcales</taxon>
        <taxon>Sorangiineae</taxon>
        <taxon>Pendulisporaceae</taxon>
        <taxon>Pendulispora</taxon>
    </lineage>
</organism>
<dbReference type="InterPro" id="IPR000189">
    <property type="entry name" value="Transglyc_AS"/>
</dbReference>
<dbReference type="PANTHER" id="PTHR37423">
    <property type="entry name" value="SOLUBLE LYTIC MUREIN TRANSGLYCOSYLASE-RELATED"/>
    <property type="match status" value="1"/>
</dbReference>
<dbReference type="Pfam" id="PF01464">
    <property type="entry name" value="SLT"/>
    <property type="match status" value="1"/>
</dbReference>
<dbReference type="InterPro" id="IPR025392">
    <property type="entry name" value="DUF4124"/>
</dbReference>
<dbReference type="PANTHER" id="PTHR37423:SF2">
    <property type="entry name" value="MEMBRANE-BOUND LYTIC MUREIN TRANSGLYCOSYLASE C"/>
    <property type="match status" value="1"/>
</dbReference>
<dbReference type="Pfam" id="PF13511">
    <property type="entry name" value="DUF4124"/>
    <property type="match status" value="1"/>
</dbReference>
<evidence type="ECO:0000313" key="6">
    <source>
        <dbReference type="Proteomes" id="UP001379533"/>
    </source>
</evidence>
<keyword evidence="6" id="KW-1185">Reference proteome</keyword>
<dbReference type="InterPro" id="IPR023346">
    <property type="entry name" value="Lysozyme-like_dom_sf"/>
</dbReference>
<proteinExistence type="inferred from homology"/>
<feature type="domain" description="Transglycosylase SLT" evidence="3">
    <location>
        <begin position="85"/>
        <end position="181"/>
    </location>
</feature>
<evidence type="ECO:0000313" key="5">
    <source>
        <dbReference type="EMBL" id="WXA93037.1"/>
    </source>
</evidence>
<evidence type="ECO:0000256" key="2">
    <source>
        <dbReference type="SAM" id="SignalP"/>
    </source>
</evidence>
<comment type="similarity">
    <text evidence="1">Belongs to the transglycosylase Slt family.</text>
</comment>
<dbReference type="PROSITE" id="PS00922">
    <property type="entry name" value="TRANSGLYCOSYLASE"/>
    <property type="match status" value="1"/>
</dbReference>
<gene>
    <name evidence="5" type="ORF">LZC95_42120</name>
</gene>
<dbReference type="Proteomes" id="UP001379533">
    <property type="component" value="Chromosome"/>
</dbReference>
<accession>A0ABZ2K6Y7</accession>
<feature type="signal peptide" evidence="2">
    <location>
        <begin position="1"/>
        <end position="26"/>
    </location>
</feature>
<feature type="chain" id="PRO_5046174442" evidence="2">
    <location>
        <begin position="27"/>
        <end position="217"/>
    </location>
</feature>
<evidence type="ECO:0000259" key="3">
    <source>
        <dbReference type="Pfam" id="PF01464"/>
    </source>
</evidence>
<dbReference type="EMBL" id="CP089982">
    <property type="protein sequence ID" value="WXA93037.1"/>
    <property type="molecule type" value="Genomic_DNA"/>
</dbReference>
<evidence type="ECO:0000259" key="4">
    <source>
        <dbReference type="Pfam" id="PF13511"/>
    </source>
</evidence>
<dbReference type="RefSeq" id="WP_394843636.1">
    <property type="nucleotide sequence ID" value="NZ_CP089982.1"/>
</dbReference>
<feature type="domain" description="DUF4124" evidence="4">
    <location>
        <begin position="16"/>
        <end position="49"/>
    </location>
</feature>
<dbReference type="Gene3D" id="1.10.530.10">
    <property type="match status" value="1"/>
</dbReference>
<dbReference type="SUPFAM" id="SSF53955">
    <property type="entry name" value="Lysozyme-like"/>
    <property type="match status" value="1"/>
</dbReference>
<name>A0ABZ2K6Y7_9BACT</name>
<protein>
    <submittedName>
        <fullName evidence="5">Lytic transglycosylase domain-containing protein</fullName>
    </submittedName>
</protein>
<dbReference type="CDD" id="cd00254">
    <property type="entry name" value="LT-like"/>
    <property type="match status" value="1"/>
</dbReference>
<reference evidence="5 6" key="1">
    <citation type="submission" date="2021-12" db="EMBL/GenBank/DDBJ databases">
        <title>Discovery of the Pendulisporaceae a myxobacterial family with distinct sporulation behavior and unique specialized metabolism.</title>
        <authorList>
            <person name="Garcia R."/>
            <person name="Popoff A."/>
            <person name="Bader C.D."/>
            <person name="Loehr J."/>
            <person name="Walesch S."/>
            <person name="Walt C."/>
            <person name="Boldt J."/>
            <person name="Bunk B."/>
            <person name="Haeckl F.J.F.P.J."/>
            <person name="Gunesch A.P."/>
            <person name="Birkelbach J."/>
            <person name="Nuebel U."/>
            <person name="Pietschmann T."/>
            <person name="Bach T."/>
            <person name="Mueller R."/>
        </authorList>
    </citation>
    <scope>NUCLEOTIDE SEQUENCE [LARGE SCALE GENOMIC DNA]</scope>
    <source>
        <strain evidence="5 6">MSr12523</strain>
    </source>
</reference>